<dbReference type="PANTHER" id="PTHR12732">
    <property type="entry name" value="UNCHARACTERIZED PROTEASOME COMPONENT REGION PCI-CONTAINING"/>
    <property type="match status" value="1"/>
</dbReference>
<dbReference type="GO" id="GO:0070390">
    <property type="term" value="C:transcription export complex 2"/>
    <property type="evidence" value="ECO:0007669"/>
    <property type="project" value="TreeGrafter"/>
</dbReference>
<dbReference type="Gene3D" id="1.10.10.10">
    <property type="entry name" value="Winged helix-like DNA-binding domain superfamily/Winged helix DNA-binding domain"/>
    <property type="match status" value="1"/>
</dbReference>
<dbReference type="GO" id="GO:0006368">
    <property type="term" value="P:transcription elongation by RNA polymerase II"/>
    <property type="evidence" value="ECO:0007669"/>
    <property type="project" value="TreeGrafter"/>
</dbReference>
<protein>
    <recommendedName>
        <fullName evidence="3">PCI domain-containing protein</fullName>
    </recommendedName>
</protein>
<gene>
    <name evidence="1" type="ORF">MARU1_002495</name>
</gene>
<dbReference type="InterPro" id="IPR045114">
    <property type="entry name" value="Csn12-like"/>
</dbReference>
<reference evidence="1 2" key="1">
    <citation type="submission" date="2023-03" db="EMBL/GenBank/DDBJ databases">
        <title>Mating type loci evolution in Malassezia.</title>
        <authorList>
            <person name="Coelho M.A."/>
        </authorList>
    </citation>
    <scope>NUCLEOTIDE SEQUENCE [LARGE SCALE GENOMIC DNA]</scope>
    <source>
        <strain evidence="1 2">CBS 13387</strain>
    </source>
</reference>
<dbReference type="AlphaFoldDB" id="A0AAJ5Z3S0"/>
<dbReference type="GO" id="GO:0000973">
    <property type="term" value="P:post-transcriptional tethering of RNA polymerase II gene DNA at nuclear periphery"/>
    <property type="evidence" value="ECO:0007669"/>
    <property type="project" value="TreeGrafter"/>
</dbReference>
<dbReference type="SMART" id="SM00753">
    <property type="entry name" value="PAM"/>
    <property type="match status" value="1"/>
</dbReference>
<proteinExistence type="predicted"/>
<dbReference type="GO" id="GO:0003690">
    <property type="term" value="F:double-stranded DNA binding"/>
    <property type="evidence" value="ECO:0007669"/>
    <property type="project" value="InterPro"/>
</dbReference>
<dbReference type="PANTHER" id="PTHR12732:SF8">
    <property type="entry name" value="NUCLEAR MRNA EXPORT PROTEIN THP1"/>
    <property type="match status" value="1"/>
</dbReference>
<sequence>MAAVSHFVSEFAQACQTNDGERLYKCMALDDESFYVLQSALKSVSVGDVCDKALSLSSSTHTKRFTSLLHDTLEYTKSKPFVLNAHLHPGAYDAWVKVYSSMISCFTLPETVWLLCALKFVALQLVLLAIRMDKGPPYGKTIDAAGRLSKAAGLAANDRSSLPGTCTKRAAVLKLANLSFRAYFKLRNTRLCETVLGSVNNALLMNRQNDNSDPTGEALYPVSERVTYHFYVGQIRLLQHRVQVAAQHLHWAFDHCTNSHPHNKRKILISLIAAQLILGRYPHAALLDQFHLRDTFGPMVHCHRLGHAVGVMSELERHREWLRTRGLYMLLREKLVLGLWRNLFQRCMRLNPHVDEASNAPPTLPLAMLVGPARLAWNDNTLLLEDMECMAANLVDQGLMKAYILHSKSMIVLQRGPFRGFPPMSDVYQA</sequence>
<evidence type="ECO:0000313" key="2">
    <source>
        <dbReference type="Proteomes" id="UP001217582"/>
    </source>
</evidence>
<evidence type="ECO:0000313" key="1">
    <source>
        <dbReference type="EMBL" id="WFD16458.1"/>
    </source>
</evidence>
<evidence type="ECO:0008006" key="3">
    <source>
        <dbReference type="Google" id="ProtNLM"/>
    </source>
</evidence>
<dbReference type="InterPro" id="IPR036388">
    <property type="entry name" value="WH-like_DNA-bd_sf"/>
</dbReference>
<dbReference type="EMBL" id="CP119920">
    <property type="protein sequence ID" value="WFD16458.1"/>
    <property type="molecule type" value="Genomic_DNA"/>
</dbReference>
<organism evidence="1 2">
    <name type="scientific">Malassezia arunalokei</name>
    <dbReference type="NCBI Taxonomy" id="1514897"/>
    <lineage>
        <taxon>Eukaryota</taxon>
        <taxon>Fungi</taxon>
        <taxon>Dikarya</taxon>
        <taxon>Basidiomycota</taxon>
        <taxon>Ustilaginomycotina</taxon>
        <taxon>Malasseziomycetes</taxon>
        <taxon>Malasseziales</taxon>
        <taxon>Malasseziaceae</taxon>
        <taxon>Malassezia</taxon>
    </lineage>
</organism>
<dbReference type="GO" id="GO:0003723">
    <property type="term" value="F:RNA binding"/>
    <property type="evidence" value="ECO:0007669"/>
    <property type="project" value="InterPro"/>
</dbReference>
<dbReference type="Proteomes" id="UP001217582">
    <property type="component" value="Chromosome 5"/>
</dbReference>
<name>A0AAJ5Z3S0_9BASI</name>
<accession>A0AAJ5Z3S0</accession>
<keyword evidence="2" id="KW-1185">Reference proteome</keyword>
<dbReference type="GO" id="GO:0016973">
    <property type="term" value="P:poly(A)+ mRNA export from nucleus"/>
    <property type="evidence" value="ECO:0007669"/>
    <property type="project" value="TreeGrafter"/>
</dbReference>